<feature type="compositionally biased region" description="Basic and acidic residues" evidence="1">
    <location>
        <begin position="826"/>
        <end position="835"/>
    </location>
</feature>
<evidence type="ECO:0000313" key="3">
    <source>
        <dbReference type="EMBL" id="KDR67573.1"/>
    </source>
</evidence>
<feature type="compositionally biased region" description="Basic residues" evidence="1">
    <location>
        <begin position="445"/>
        <end position="457"/>
    </location>
</feature>
<feature type="compositionally biased region" description="Basic and acidic residues" evidence="1">
    <location>
        <begin position="414"/>
        <end position="432"/>
    </location>
</feature>
<feature type="compositionally biased region" description="Polar residues" evidence="1">
    <location>
        <begin position="790"/>
        <end position="825"/>
    </location>
</feature>
<feature type="region of interest" description="Disordered" evidence="1">
    <location>
        <begin position="719"/>
        <end position="1054"/>
    </location>
</feature>
<feature type="compositionally biased region" description="Low complexity" evidence="1">
    <location>
        <begin position="735"/>
        <end position="749"/>
    </location>
</feature>
<dbReference type="EMBL" id="KL142414">
    <property type="protein sequence ID" value="KDR67573.1"/>
    <property type="molecule type" value="Genomic_DNA"/>
</dbReference>
<feature type="region of interest" description="Disordered" evidence="1">
    <location>
        <begin position="406"/>
        <end position="549"/>
    </location>
</feature>
<feature type="compositionally biased region" description="Low complexity" evidence="1">
    <location>
        <begin position="433"/>
        <end position="442"/>
    </location>
</feature>
<keyword evidence="2" id="KW-0812">Transmembrane</keyword>
<keyword evidence="2" id="KW-0472">Membrane</keyword>
<dbReference type="Proteomes" id="UP000027222">
    <property type="component" value="Unassembled WGS sequence"/>
</dbReference>
<keyword evidence="4" id="KW-1185">Reference proteome</keyword>
<protein>
    <submittedName>
        <fullName evidence="3">Uncharacterized protein</fullName>
    </submittedName>
</protein>
<evidence type="ECO:0000256" key="1">
    <source>
        <dbReference type="SAM" id="MobiDB-lite"/>
    </source>
</evidence>
<feature type="compositionally biased region" description="Polar residues" evidence="1">
    <location>
        <begin position="669"/>
        <end position="685"/>
    </location>
</feature>
<feature type="transmembrane region" description="Helical" evidence="2">
    <location>
        <begin position="305"/>
        <end position="329"/>
    </location>
</feature>
<proteinExistence type="predicted"/>
<gene>
    <name evidence="3" type="ORF">GALMADRAFT_130366</name>
</gene>
<feature type="region of interest" description="Disordered" evidence="1">
    <location>
        <begin position="669"/>
        <end position="692"/>
    </location>
</feature>
<dbReference type="STRING" id="685588.A0A067SLD5"/>
<sequence>MESPVQFDVDDTSPSISYSPFGDTFTTPDLSAGWNPYYNLSGFIHSIGEVGNGTSLHITSLNGASLALQWRGTGIQLLGNVTLASYALTVDGESVPTPVEQDTNILANIQGLEDDTHNITLTARIPPGQNPPNSSMLVFDTAIIMSSPIPVSSNVSFPSQKLNDSDIAFLGHWSFQTVPSGSSFHKSSTAGDRAIMSFTGTAFLIQGITSPDAGNYTVTLDNVTSSLLSGRSSFTAYDSLLFYASGLDPEATHSVEVRNLGGDLSLLVDGVSTFSPSNLPPTTTPSSIPSPLTETSTMSFAEGTLAAFILAGILAFTLFTGLLFYFLFYRPRRQRQRRMVNDRLEQSPKEQEAGMILDIAPNGDGHYIKDLDLEEEEVSPVEHRHYSGRSGFARWRREAMHGSLGGVSLPLHFRHSDSGDGKSRHNNEDRPASARSDPPSSESSRKRKARAKSKGKARQITGRSWSPSFTLELPMQRARSSSGDNNFNRIISTGGMSSFVAADPSPQKTRNPEPPSYAASVSNRDSIRNSNSDPSLGIPSGPRSVTHSLANNSYPRIHYRENSNGFLLHEGEPNSDQDSPNAEHPPHQLSAPEAIPMRPLTRYDGGSLTTDDDPSIVEPRAMREVLRTLSPRTSEAPQRQSQRRHTVVETTQLPVAFPAQMLLEEEEPIQNQAQTRRSKSLPRTPSSDDDLVEVREGVFLSVRETSPFRVDFDSRSIRVPTVSGDTTDAPYFTAPSGSKKPSRKSSGSSNLADRSSAPPRMPEFVQGMSTLPFRLTSMTFGTTPPPPPKLSSSGHSDGVTSFLDLTSSREGSMKSHSIRTGTAGSDQDRPFDENRLSVPGIIEPKSRWSNTTVPSVATNPAAPANESSGESQMMSRSEARSTTDSSTFPIQVQVNIPPSPHHIMDSYPQRRSRASGLTQSGDLLHVHPPMENLESPTDSIPMSVSDLHFRHSDSEENPSSRRTTEGSTAHPPLPGSPSADEFRPRPFDPSILVSRVLGMPPLASPSTTARPGGHSRSASAAAPPSLNSFPSSRPGPDQSNEHLTRSETSGQTFS</sequence>
<name>A0A067SLD5_GALM3</name>
<evidence type="ECO:0000313" key="4">
    <source>
        <dbReference type="Proteomes" id="UP000027222"/>
    </source>
</evidence>
<evidence type="ECO:0000256" key="2">
    <source>
        <dbReference type="SAM" id="Phobius"/>
    </source>
</evidence>
<feature type="compositionally biased region" description="Low complexity" evidence="1">
    <location>
        <begin position="1015"/>
        <end position="1032"/>
    </location>
</feature>
<accession>A0A067SLD5</accession>
<dbReference type="AlphaFoldDB" id="A0A067SLD5"/>
<feature type="compositionally biased region" description="Polar residues" evidence="1">
    <location>
        <begin position="478"/>
        <end position="496"/>
    </location>
</feature>
<dbReference type="HOGENOM" id="CLU_290354_0_0_1"/>
<keyword evidence="2" id="KW-1133">Transmembrane helix</keyword>
<reference evidence="4" key="1">
    <citation type="journal article" date="2014" name="Proc. Natl. Acad. Sci. U.S.A.">
        <title>Extensive sampling of basidiomycete genomes demonstrates inadequacy of the white-rot/brown-rot paradigm for wood decay fungi.</title>
        <authorList>
            <person name="Riley R."/>
            <person name="Salamov A.A."/>
            <person name="Brown D.W."/>
            <person name="Nagy L.G."/>
            <person name="Floudas D."/>
            <person name="Held B.W."/>
            <person name="Levasseur A."/>
            <person name="Lombard V."/>
            <person name="Morin E."/>
            <person name="Otillar R."/>
            <person name="Lindquist E.A."/>
            <person name="Sun H."/>
            <person name="LaButti K.M."/>
            <person name="Schmutz J."/>
            <person name="Jabbour D."/>
            <person name="Luo H."/>
            <person name="Baker S.E."/>
            <person name="Pisabarro A.G."/>
            <person name="Walton J.D."/>
            <person name="Blanchette R.A."/>
            <person name="Henrissat B."/>
            <person name="Martin F."/>
            <person name="Cullen D."/>
            <person name="Hibbett D.S."/>
            <person name="Grigoriev I.V."/>
        </authorList>
    </citation>
    <scope>NUCLEOTIDE SEQUENCE [LARGE SCALE GENOMIC DNA]</scope>
    <source>
        <strain evidence="4">CBS 339.88</strain>
    </source>
</reference>
<feature type="compositionally biased region" description="Basic and acidic residues" evidence="1">
    <location>
        <begin position="947"/>
        <end position="964"/>
    </location>
</feature>
<feature type="compositionally biased region" description="Low complexity" evidence="1">
    <location>
        <begin position="520"/>
        <end position="535"/>
    </location>
</feature>
<organism evidence="3 4">
    <name type="scientific">Galerina marginata (strain CBS 339.88)</name>
    <dbReference type="NCBI Taxonomy" id="685588"/>
    <lineage>
        <taxon>Eukaryota</taxon>
        <taxon>Fungi</taxon>
        <taxon>Dikarya</taxon>
        <taxon>Basidiomycota</taxon>
        <taxon>Agaricomycotina</taxon>
        <taxon>Agaricomycetes</taxon>
        <taxon>Agaricomycetidae</taxon>
        <taxon>Agaricales</taxon>
        <taxon>Agaricineae</taxon>
        <taxon>Strophariaceae</taxon>
        <taxon>Galerina</taxon>
    </lineage>
</organism>
<feature type="region of interest" description="Disordered" evidence="1">
    <location>
        <begin position="566"/>
        <end position="595"/>
    </location>
</feature>
<dbReference type="Gene3D" id="2.60.120.260">
    <property type="entry name" value="Galactose-binding domain-like"/>
    <property type="match status" value="1"/>
</dbReference>
<feature type="compositionally biased region" description="Polar residues" evidence="1">
    <location>
        <begin position="847"/>
        <end position="858"/>
    </location>
</feature>
<feature type="compositionally biased region" description="Polar residues" evidence="1">
    <location>
        <begin position="865"/>
        <end position="896"/>
    </location>
</feature>
<dbReference type="OrthoDB" id="2576334at2759"/>